<gene>
    <name evidence="1" type="ORF">acsn021_43970</name>
</gene>
<evidence type="ECO:0000313" key="2">
    <source>
        <dbReference type="Proteomes" id="UP000515561"/>
    </source>
</evidence>
<sequence length="51" mass="5874">MITQNSPDTYPLILSKLLSLSRTKYDFGLGISKIEESHFSNTIRMLQNNRT</sequence>
<name>A0A6S6RDE4_9FIRM</name>
<protein>
    <submittedName>
        <fullName evidence="1">Uncharacterized protein</fullName>
    </submittedName>
</protein>
<keyword evidence="2" id="KW-1185">Reference proteome</keyword>
<dbReference type="AlphaFoldDB" id="A0A6S6RDE4"/>
<proteinExistence type="predicted"/>
<dbReference type="KEGG" id="acel:acsn021_43970"/>
<organism evidence="1 2">
    <name type="scientific">Anaerocolumna cellulosilytica</name>
    <dbReference type="NCBI Taxonomy" id="433286"/>
    <lineage>
        <taxon>Bacteria</taxon>
        <taxon>Bacillati</taxon>
        <taxon>Bacillota</taxon>
        <taxon>Clostridia</taxon>
        <taxon>Lachnospirales</taxon>
        <taxon>Lachnospiraceae</taxon>
        <taxon>Anaerocolumna</taxon>
    </lineage>
</organism>
<dbReference type="EMBL" id="AP023367">
    <property type="protein sequence ID" value="BCJ96828.1"/>
    <property type="molecule type" value="Genomic_DNA"/>
</dbReference>
<dbReference type="Proteomes" id="UP000515561">
    <property type="component" value="Chromosome"/>
</dbReference>
<evidence type="ECO:0000313" key="1">
    <source>
        <dbReference type="EMBL" id="BCJ96828.1"/>
    </source>
</evidence>
<accession>A0A6S6RDE4</accession>
<reference evidence="1 2" key="1">
    <citation type="journal article" date="2016" name="Int. J. Syst. Evol. Microbiol.">
        <title>Descriptions of Anaerotaenia torta gen. nov., sp. nov. and Anaerocolumna cellulosilytica gen. nov., sp. nov. isolated from a methanogenic reactor of cattle waste.</title>
        <authorList>
            <person name="Uek A."/>
            <person name="Ohtaki Y."/>
            <person name="Kaku N."/>
            <person name="Ueki K."/>
        </authorList>
    </citation>
    <scope>NUCLEOTIDE SEQUENCE [LARGE SCALE GENOMIC DNA]</scope>
    <source>
        <strain evidence="1 2">SN021</strain>
    </source>
</reference>